<feature type="region of interest" description="Disordered" evidence="2">
    <location>
        <begin position="493"/>
        <end position="522"/>
    </location>
</feature>
<dbReference type="Proteomes" id="UP000774804">
    <property type="component" value="Unassembled WGS sequence"/>
</dbReference>
<comment type="caution">
    <text evidence="6">The sequence shown here is derived from an EMBL/GenBank/DDBJ whole genome shotgun (WGS) entry which is preliminary data.</text>
</comment>
<reference evidence="3" key="2">
    <citation type="submission" date="2018-10" db="EMBL/GenBank/DDBJ databases">
        <title>Effector identification in a new, highly contiguous assembly of the strawberry crown rot pathogen Phytophthora cactorum.</title>
        <authorList>
            <person name="Armitage A.D."/>
            <person name="Nellist C.F."/>
            <person name="Bates H."/>
            <person name="Vickerstaff R.J."/>
            <person name="Harrison R.J."/>
        </authorList>
    </citation>
    <scope>NUCLEOTIDE SEQUENCE</scope>
    <source>
        <strain evidence="3">15-7</strain>
        <strain evidence="4">4032</strain>
        <strain evidence="5">P415</strain>
    </source>
</reference>
<evidence type="ECO:0000313" key="3">
    <source>
        <dbReference type="EMBL" id="KAG2867911.1"/>
    </source>
</evidence>
<dbReference type="Proteomes" id="UP000735874">
    <property type="component" value="Unassembled WGS sequence"/>
</dbReference>
<dbReference type="EMBL" id="RCMG01000018">
    <property type="protein sequence ID" value="KAG2867911.1"/>
    <property type="molecule type" value="Genomic_DNA"/>
</dbReference>
<evidence type="ECO:0000313" key="6">
    <source>
        <dbReference type="EMBL" id="RAW43303.1"/>
    </source>
</evidence>
<keyword evidence="7" id="KW-1185">Reference proteome</keyword>
<proteinExistence type="predicted"/>
<feature type="compositionally biased region" description="Low complexity" evidence="2">
    <location>
        <begin position="493"/>
        <end position="510"/>
    </location>
</feature>
<keyword evidence="1" id="KW-0175">Coiled coil</keyword>
<dbReference type="Proteomes" id="UP000697107">
    <property type="component" value="Unassembled WGS sequence"/>
</dbReference>
<evidence type="ECO:0000313" key="5">
    <source>
        <dbReference type="EMBL" id="KAG3000145.1"/>
    </source>
</evidence>
<feature type="coiled-coil region" evidence="1">
    <location>
        <begin position="456"/>
        <end position="490"/>
    </location>
</feature>
<organism evidence="6 7">
    <name type="scientific">Phytophthora cactorum</name>
    <dbReference type="NCBI Taxonomy" id="29920"/>
    <lineage>
        <taxon>Eukaryota</taxon>
        <taxon>Sar</taxon>
        <taxon>Stramenopiles</taxon>
        <taxon>Oomycota</taxon>
        <taxon>Peronosporomycetes</taxon>
        <taxon>Peronosporales</taxon>
        <taxon>Peronosporaceae</taxon>
        <taxon>Phytophthora</taxon>
    </lineage>
</organism>
<evidence type="ECO:0000256" key="2">
    <source>
        <dbReference type="SAM" id="MobiDB-lite"/>
    </source>
</evidence>
<evidence type="ECO:0000256" key="1">
    <source>
        <dbReference type="SAM" id="Coils"/>
    </source>
</evidence>
<dbReference type="Proteomes" id="UP000251314">
    <property type="component" value="Unassembled WGS sequence"/>
</dbReference>
<dbReference type="EMBL" id="RCMI01000028">
    <property type="protein sequence ID" value="KAG2941299.1"/>
    <property type="molecule type" value="Genomic_DNA"/>
</dbReference>
<gene>
    <name evidence="6" type="ORF">PC110_g478</name>
    <name evidence="3" type="ORF">PC113_g1548</name>
    <name evidence="4" type="ORF">PC115_g2032</name>
    <name evidence="5" type="ORF">PC118_g404</name>
</gene>
<name>A0A329T182_9STRA</name>
<dbReference type="VEuPathDB" id="FungiDB:PC110_g478"/>
<feature type="compositionally biased region" description="Polar residues" evidence="2">
    <location>
        <begin position="42"/>
        <end position="52"/>
    </location>
</feature>
<feature type="region of interest" description="Disordered" evidence="2">
    <location>
        <begin position="1"/>
        <end position="105"/>
    </location>
</feature>
<accession>A0A329T182</accession>
<dbReference type="OrthoDB" id="127541at2759"/>
<protein>
    <submittedName>
        <fullName evidence="6">Uncharacterized protein</fullName>
    </submittedName>
</protein>
<dbReference type="AlphaFoldDB" id="A0A329T182"/>
<sequence>MRGGTKNNKPLHCRLDGPCGHQSVQSGQMADGNDAAALQAHGESTSDVSGEDQSLRVLATATATGGTGSAEERTSGELKLEDGDSSAGDAEPIQPDKSNCDQGAILPTPSAEELKVPAVSSSLELAALRLELAQLRQTLQEEPDNVEEDAVTATADNEDNETVEYRVIDFAGGTYRGQVQALGALEQIEWRPHGLGVLTTATSHTYCGQWLNGSQVQHGTRYSPTLHYEGDVGVGSTPTTRHGVGLYTFGALFVGCWVSATCSRRHPRGLGSLQSSIDMMISVDGWFHGLHCVHHTDFHKCTFKLSSDASSQSQPQRGLMVADERLQYWRRHALTRALSVWTRLCCEFNTTQARRSRLLALQAQAQARRAEQRAISENLERQKAAKSQDAAELLTLLAKSRGAQEQRSQRRQLYAQRRFSAIKQRDLARACVAKQDSAVKALEIELLEVVGLLKKARQAQDDCAQYARELHVLKRQIENASVKLNEARFEQRQQASQQEQELQPSLSQRSVPPTPVTKTPRAQECADDNNFVHQSRGDSTRRSVTLKQQFVCGVPGCMCGIPRDVFLRVAGALNDE</sequence>
<dbReference type="EMBL" id="MJFZ01000005">
    <property type="protein sequence ID" value="RAW43303.1"/>
    <property type="molecule type" value="Genomic_DNA"/>
</dbReference>
<evidence type="ECO:0000313" key="7">
    <source>
        <dbReference type="Proteomes" id="UP000251314"/>
    </source>
</evidence>
<feature type="compositionally biased region" description="Basic and acidic residues" evidence="2">
    <location>
        <begin position="70"/>
        <end position="82"/>
    </location>
</feature>
<reference evidence="6 7" key="1">
    <citation type="submission" date="2018-01" db="EMBL/GenBank/DDBJ databases">
        <title>Draft genome of the strawberry crown rot pathogen Phytophthora cactorum.</title>
        <authorList>
            <person name="Armitage A.D."/>
            <person name="Lysoe E."/>
            <person name="Nellist C.F."/>
            <person name="Harrison R.J."/>
            <person name="Brurberg M.B."/>
        </authorList>
    </citation>
    <scope>NUCLEOTIDE SEQUENCE [LARGE SCALE GENOMIC DNA]</scope>
    <source>
        <strain evidence="6 7">10300</strain>
    </source>
</reference>
<dbReference type="EMBL" id="RCML01000004">
    <property type="protein sequence ID" value="KAG3000145.1"/>
    <property type="molecule type" value="Genomic_DNA"/>
</dbReference>
<evidence type="ECO:0000313" key="4">
    <source>
        <dbReference type="EMBL" id="KAG2941299.1"/>
    </source>
</evidence>